<feature type="region of interest" description="Disordered" evidence="3">
    <location>
        <begin position="884"/>
        <end position="904"/>
    </location>
</feature>
<feature type="compositionally biased region" description="Basic residues" evidence="3">
    <location>
        <begin position="195"/>
        <end position="204"/>
    </location>
</feature>
<keyword evidence="2" id="KW-0539">Nucleus</keyword>
<dbReference type="PANTHER" id="PTHR21686:SF12">
    <property type="entry name" value="DEOXYNUCLEOTIDYLTRANSFERASE TERMINAL-INTERACTING PROTEIN 2"/>
    <property type="match status" value="1"/>
</dbReference>
<dbReference type="GO" id="GO:0005730">
    <property type="term" value="C:nucleolus"/>
    <property type="evidence" value="ECO:0007669"/>
    <property type="project" value="UniProtKB-SubCell"/>
</dbReference>
<feature type="compositionally biased region" description="Low complexity" evidence="3">
    <location>
        <begin position="367"/>
        <end position="381"/>
    </location>
</feature>
<feature type="region of interest" description="Disordered" evidence="3">
    <location>
        <begin position="646"/>
        <end position="705"/>
    </location>
</feature>
<feature type="compositionally biased region" description="Low complexity" evidence="3">
    <location>
        <begin position="344"/>
        <end position="360"/>
    </location>
</feature>
<reference evidence="5" key="2">
    <citation type="submission" date="2025-09" db="UniProtKB">
        <authorList>
            <consortium name="Ensembl"/>
        </authorList>
    </citation>
    <scope>IDENTIFICATION</scope>
</reference>
<feature type="compositionally biased region" description="Polar residues" evidence="3">
    <location>
        <begin position="416"/>
        <end position="425"/>
    </location>
</feature>
<dbReference type="GO" id="GO:0006396">
    <property type="term" value="P:RNA processing"/>
    <property type="evidence" value="ECO:0007669"/>
    <property type="project" value="TreeGrafter"/>
</dbReference>
<dbReference type="Proteomes" id="UP000472276">
    <property type="component" value="Unassembled WGS sequence"/>
</dbReference>
<dbReference type="Ensembl" id="ENSOABT00000018410.2">
    <property type="protein sequence ID" value="ENSOABP00000017867.2"/>
    <property type="gene ID" value="ENSOABG00000008701.2"/>
</dbReference>
<feature type="compositionally biased region" description="Polar residues" evidence="3">
    <location>
        <begin position="181"/>
        <end position="194"/>
    </location>
</feature>
<gene>
    <name evidence="5" type="primary">DNTTIP2</name>
</gene>
<evidence type="ECO:0000313" key="6">
    <source>
        <dbReference type="Proteomes" id="UP000472276"/>
    </source>
</evidence>
<evidence type="ECO:0000313" key="5">
    <source>
        <dbReference type="Ensembl" id="ENSOABP00000017867.2"/>
    </source>
</evidence>
<feature type="compositionally biased region" description="Basic residues" evidence="3">
    <location>
        <begin position="71"/>
        <end position="80"/>
    </location>
</feature>
<feature type="compositionally biased region" description="Acidic residues" evidence="3">
    <location>
        <begin position="395"/>
        <end position="409"/>
    </location>
</feature>
<feature type="compositionally biased region" description="Polar residues" evidence="3">
    <location>
        <begin position="329"/>
        <end position="338"/>
    </location>
</feature>
<accession>A0A668SUU4</accession>
<dbReference type="AlphaFoldDB" id="A0A668SUU4"/>
<feature type="compositionally biased region" description="Basic and acidic residues" evidence="3">
    <location>
        <begin position="157"/>
        <end position="176"/>
    </location>
</feature>
<evidence type="ECO:0000259" key="4">
    <source>
        <dbReference type="Pfam" id="PF08698"/>
    </source>
</evidence>
<feature type="compositionally biased region" description="Basic residues" evidence="3">
    <location>
        <begin position="234"/>
        <end position="245"/>
    </location>
</feature>
<feature type="compositionally biased region" description="Low complexity" evidence="3">
    <location>
        <begin position="300"/>
        <end position="315"/>
    </location>
</feature>
<proteinExistence type="predicted"/>
<feature type="compositionally biased region" description="Polar residues" evidence="3">
    <location>
        <begin position="52"/>
        <end position="70"/>
    </location>
</feature>
<keyword evidence="6" id="KW-1185">Reference proteome</keyword>
<feature type="compositionally biased region" description="Acidic residues" evidence="3">
    <location>
        <begin position="667"/>
        <end position="688"/>
    </location>
</feature>
<feature type="compositionally biased region" description="Low complexity" evidence="3">
    <location>
        <begin position="138"/>
        <end position="148"/>
    </location>
</feature>
<feature type="compositionally biased region" description="Basic and acidic residues" evidence="3">
    <location>
        <begin position="496"/>
        <end position="513"/>
    </location>
</feature>
<dbReference type="PANTHER" id="PTHR21686">
    <property type="entry name" value="DEOXYNUCLEOTIDYLTRANSFERASE TERMINAL-INTERACTING PROTEIN 2"/>
    <property type="match status" value="1"/>
</dbReference>
<feature type="compositionally biased region" description="Basic and acidic residues" evidence="3">
    <location>
        <begin position="429"/>
        <end position="441"/>
    </location>
</feature>
<dbReference type="OMA" id="QDADQQY"/>
<feature type="domain" description="Fcf2 pre-rRNA processing C-terminal" evidence="4">
    <location>
        <begin position="783"/>
        <end position="876"/>
    </location>
</feature>
<feature type="compositionally biased region" description="Basic and acidic residues" evidence="3">
    <location>
        <begin position="570"/>
        <end position="581"/>
    </location>
</feature>
<protein>
    <recommendedName>
        <fullName evidence="4">Fcf2 pre-rRNA processing C-terminal domain-containing protein</fullName>
    </recommendedName>
</protein>
<sequence>MVATRRGVRVSSPAKTDPEQRSEVQATPSTARRTRRTTKQAESPTHDAILESCSQLEQSAAQNSDSPSTITKKRCSRASRLHSPEQPSTPVGSVHEADVSEAESCCSLVSDIEPPVTRTRGRRQTRKVNKEEEEISEVESCSSAVSASKRGLRSARKKAESSEAARVEVEDVKAVLELETGSCSSVVSDSQRATRSQRKARTRSSAKPQTGESELSDADSCISSVSGADVSKSTTRRATRSRRKTSPIPMHLDEPSGSSQSPAPTRRQTRAARGKVAAPAEHSEPASCDSEGFESGSTYSLTNRRSGRTRSTTLRAMDSDSDAMDVHSQVETPSSTRARGTPCSSRTGSGNSSRGAPASRRSAKDCSVVVENASESAEEGSTLNDSKLESTLIAEDADETVVEEDESQTVEDHEGVNSTDLSSTKAGRKKETDFASKEDSHASPSEPVSEPAVVSKSQQEEPSAGNKDEDTLEMEVMQEIVPSPERLKPCQSVTETTRERALETTEEAKETQKAVDLLPPLPDESVDDDVVVENRPSVGEEMEVGTSQQVVESIQVTSYQQHKVTAGSDSEPKDVIVEKRTAVSLLDSSDEEEEEEEEEEEREVSEEEVSGYRGKERRGGICSKSEAGAASIEGLFMIDKRPGQDADELYYKEEQWDEEASTQKGAEEEEQDEEFVDEAGDEDEDDDNDAKVLFSSRNPHVNELSSRIDPGLKVKELGGLYISFDGSKSKPVSSSLQKLKEKKIQDEVMKKSVIGPDFEKKDAVPPYSESKHAQKLKRRAEREKSTGDGWFNMKAPEITQELKGDLQVLKMRSSLDPKRFYKKNDRDGFPKYFQVGTVVDNAADFYHSRIPKKERKRTIVEELLADAEFRQKNKKRYQHVMAEKAAQEAGKKNKKKKKFHKNVT</sequence>
<organism evidence="5 6">
    <name type="scientific">Oreochromis aureus</name>
    <name type="common">Israeli tilapia</name>
    <name type="synonym">Chromis aureus</name>
    <dbReference type="NCBI Taxonomy" id="47969"/>
    <lineage>
        <taxon>Eukaryota</taxon>
        <taxon>Metazoa</taxon>
        <taxon>Chordata</taxon>
        <taxon>Craniata</taxon>
        <taxon>Vertebrata</taxon>
        <taxon>Euteleostomi</taxon>
        <taxon>Actinopterygii</taxon>
        <taxon>Neopterygii</taxon>
        <taxon>Teleostei</taxon>
        <taxon>Neoteleostei</taxon>
        <taxon>Acanthomorphata</taxon>
        <taxon>Ovalentaria</taxon>
        <taxon>Cichlomorphae</taxon>
        <taxon>Cichliformes</taxon>
        <taxon>Cichlidae</taxon>
        <taxon>African cichlids</taxon>
        <taxon>Pseudocrenilabrinae</taxon>
        <taxon>Oreochromini</taxon>
        <taxon>Oreochromis</taxon>
    </lineage>
</organism>
<feature type="compositionally biased region" description="Acidic residues" evidence="3">
    <location>
        <begin position="588"/>
        <end position="609"/>
    </location>
</feature>
<dbReference type="GO" id="GO:0003723">
    <property type="term" value="F:RNA binding"/>
    <property type="evidence" value="ECO:0007669"/>
    <property type="project" value="TreeGrafter"/>
</dbReference>
<feature type="compositionally biased region" description="Polar residues" evidence="3">
    <location>
        <begin position="695"/>
        <end position="705"/>
    </location>
</feature>
<feature type="region of interest" description="Disordered" evidence="3">
    <location>
        <begin position="559"/>
        <end position="626"/>
    </location>
</feature>
<feature type="compositionally biased region" description="Basic residues" evidence="3">
    <location>
        <begin position="892"/>
        <end position="904"/>
    </location>
</feature>
<dbReference type="Pfam" id="PF08698">
    <property type="entry name" value="Fcf2"/>
    <property type="match status" value="1"/>
</dbReference>
<feature type="region of interest" description="Disordered" evidence="3">
    <location>
        <begin position="756"/>
        <end position="792"/>
    </location>
</feature>
<evidence type="ECO:0000256" key="3">
    <source>
        <dbReference type="SAM" id="MobiDB-lite"/>
    </source>
</evidence>
<dbReference type="InterPro" id="IPR039883">
    <property type="entry name" value="Fcf2/DNTTIP2"/>
</dbReference>
<evidence type="ECO:0000256" key="1">
    <source>
        <dbReference type="ARBA" id="ARBA00004604"/>
    </source>
</evidence>
<reference evidence="5" key="1">
    <citation type="submission" date="2025-08" db="UniProtKB">
        <authorList>
            <consortium name="Ensembl"/>
        </authorList>
    </citation>
    <scope>IDENTIFICATION</scope>
</reference>
<dbReference type="InterPro" id="IPR014810">
    <property type="entry name" value="Fcf2_C"/>
</dbReference>
<comment type="subcellular location">
    <subcellularLocation>
        <location evidence="1">Nucleus</location>
        <location evidence="1">Nucleolus</location>
    </subcellularLocation>
</comment>
<evidence type="ECO:0000256" key="2">
    <source>
        <dbReference type="ARBA" id="ARBA00023242"/>
    </source>
</evidence>
<name>A0A668SUU4_OREAU</name>
<feature type="region of interest" description="Disordered" evidence="3">
    <location>
        <begin position="1"/>
        <end position="529"/>
    </location>
</feature>